<dbReference type="AlphaFoldDB" id="A0A0G2J0G1"/>
<gene>
    <name evidence="2" type="ORF">EMCG_03276</name>
</gene>
<reference evidence="3" key="1">
    <citation type="journal article" date="2015" name="PLoS Genet.">
        <title>The dynamic genome and transcriptome of the human fungal pathogen Blastomyces and close relative Emmonsia.</title>
        <authorList>
            <person name="Munoz J.F."/>
            <person name="Gauthier G.M."/>
            <person name="Desjardins C.A."/>
            <person name="Gallo J.E."/>
            <person name="Holder J."/>
            <person name="Sullivan T.D."/>
            <person name="Marty A.J."/>
            <person name="Carmen J.C."/>
            <person name="Chen Z."/>
            <person name="Ding L."/>
            <person name="Gujja S."/>
            <person name="Magrini V."/>
            <person name="Misas E."/>
            <person name="Mitreva M."/>
            <person name="Priest M."/>
            <person name="Saif S."/>
            <person name="Whiston E.A."/>
            <person name="Young S."/>
            <person name="Zeng Q."/>
            <person name="Goldman W.E."/>
            <person name="Mardis E.R."/>
            <person name="Taylor J.W."/>
            <person name="McEwen J.G."/>
            <person name="Clay O.K."/>
            <person name="Klein B.S."/>
            <person name="Cuomo C.A."/>
        </authorList>
    </citation>
    <scope>NUCLEOTIDE SEQUENCE [LARGE SCALE GENOMIC DNA]</scope>
    <source>
        <strain evidence="3">UAMH 3008</strain>
    </source>
</reference>
<evidence type="ECO:0000256" key="1">
    <source>
        <dbReference type="SAM" id="SignalP"/>
    </source>
</evidence>
<proteinExistence type="predicted"/>
<keyword evidence="1" id="KW-0732">Signal</keyword>
<dbReference type="OrthoDB" id="4178540at2759"/>
<comment type="caution">
    <text evidence="2">The sequence shown here is derived from an EMBL/GenBank/DDBJ whole genome shotgun (WGS) entry which is preliminary data.</text>
</comment>
<accession>A0A0G2J0G1</accession>
<dbReference type="EMBL" id="LCZI01001143">
    <property type="protein sequence ID" value="KKZ62304.1"/>
    <property type="molecule type" value="Genomic_DNA"/>
</dbReference>
<feature type="signal peptide" evidence="1">
    <location>
        <begin position="1"/>
        <end position="19"/>
    </location>
</feature>
<name>A0A0G2J0G1_9EURO</name>
<dbReference type="VEuPathDB" id="FungiDB:EMCG_03276"/>
<evidence type="ECO:0000313" key="3">
    <source>
        <dbReference type="Proteomes" id="UP000034164"/>
    </source>
</evidence>
<dbReference type="Proteomes" id="UP000034164">
    <property type="component" value="Unassembled WGS sequence"/>
</dbReference>
<evidence type="ECO:0000313" key="2">
    <source>
        <dbReference type="EMBL" id="KKZ62304.1"/>
    </source>
</evidence>
<sequence>MRFAFISLQLSLLVLGAAAGELRHEATDDFKVIAESLSMPDDLNGFHHIGDDGVMRVFNEAGKVVDYAPLTRDQLLDFITTHQSILTPAEQDHLTQLWSAADGSQVSMEQIWQPPKDLLPKMLVDQKEHGLKQKQQLVNTTPVVPPAGLQKRRPEYCKRFRCKYAADCRLVDCLNCYHYDGSDYGTCG</sequence>
<protein>
    <submittedName>
        <fullName evidence="2">Uncharacterized protein</fullName>
    </submittedName>
</protein>
<organism evidence="2 3">
    <name type="scientific">[Emmonsia] crescens</name>
    <dbReference type="NCBI Taxonomy" id="73230"/>
    <lineage>
        <taxon>Eukaryota</taxon>
        <taxon>Fungi</taxon>
        <taxon>Dikarya</taxon>
        <taxon>Ascomycota</taxon>
        <taxon>Pezizomycotina</taxon>
        <taxon>Eurotiomycetes</taxon>
        <taxon>Eurotiomycetidae</taxon>
        <taxon>Onygenales</taxon>
        <taxon>Ajellomycetaceae</taxon>
        <taxon>Emergomyces</taxon>
    </lineage>
</organism>
<feature type="chain" id="PRO_5002545633" evidence="1">
    <location>
        <begin position="20"/>
        <end position="188"/>
    </location>
</feature>